<comment type="caution">
    <text evidence="12">The sequence shown here is derived from an EMBL/GenBank/DDBJ whole genome shotgun (WGS) entry which is preliminary data.</text>
</comment>
<dbReference type="SMART" id="SM00661">
    <property type="entry name" value="RPOL9"/>
    <property type="match status" value="1"/>
</dbReference>
<gene>
    <name evidence="12" type="ORF">CSSPJE1EN1_LOCUS27254</name>
</gene>
<dbReference type="PIRSF" id="PIRSF005586">
    <property type="entry name" value="RNApol_RpoM"/>
    <property type="match status" value="1"/>
</dbReference>
<dbReference type="Pfam" id="PF01096">
    <property type="entry name" value="Zn_ribbon_TFIIS"/>
    <property type="match status" value="1"/>
</dbReference>
<dbReference type="Gene3D" id="2.20.25.10">
    <property type="match status" value="1"/>
</dbReference>
<evidence type="ECO:0000256" key="9">
    <source>
        <dbReference type="PROSITE-ProRule" id="PRU00472"/>
    </source>
</evidence>
<evidence type="ECO:0000256" key="3">
    <source>
        <dbReference type="ARBA" id="ARBA00022723"/>
    </source>
</evidence>
<comment type="subcellular location">
    <subcellularLocation>
        <location evidence="1 8">Nucleus</location>
    </subcellularLocation>
</comment>
<dbReference type="InterPro" id="IPR001529">
    <property type="entry name" value="Zn_ribbon_RPB9"/>
</dbReference>
<dbReference type="NCBIfam" id="TIGR01384">
    <property type="entry name" value="TFS_arch"/>
    <property type="match status" value="1"/>
</dbReference>
<protein>
    <recommendedName>
        <fullName evidence="8">DNA-directed RNA polymerase subunit</fullName>
    </recommendedName>
</protein>
<evidence type="ECO:0000256" key="2">
    <source>
        <dbReference type="ARBA" id="ARBA00022478"/>
    </source>
</evidence>
<dbReference type="EMBL" id="CAXAQS010000505">
    <property type="protein sequence ID" value="CAK9251876.1"/>
    <property type="molecule type" value="Genomic_DNA"/>
</dbReference>
<dbReference type="Pfam" id="PF02150">
    <property type="entry name" value="Zn_ribbon_RPB9"/>
    <property type="match status" value="1"/>
</dbReference>
<organism evidence="12 13">
    <name type="scientific">Sphagnum jensenii</name>
    <dbReference type="NCBI Taxonomy" id="128206"/>
    <lineage>
        <taxon>Eukaryota</taxon>
        <taxon>Viridiplantae</taxon>
        <taxon>Streptophyta</taxon>
        <taxon>Embryophyta</taxon>
        <taxon>Bryophyta</taxon>
        <taxon>Sphagnophytina</taxon>
        <taxon>Sphagnopsida</taxon>
        <taxon>Sphagnales</taxon>
        <taxon>Sphagnaceae</taxon>
        <taxon>Sphagnum</taxon>
    </lineage>
</organism>
<dbReference type="PROSITE" id="PS51133">
    <property type="entry name" value="ZF_TFIIS_2"/>
    <property type="match status" value="1"/>
</dbReference>
<feature type="domain" description="TFIIS-type" evidence="11">
    <location>
        <begin position="64"/>
        <end position="104"/>
    </location>
</feature>
<sequence>MHFCPICGNLLLVDNEKNGMQFSCPTCPYVHDIQRRYTSSVKIKAKEIDDVLGGAEAWENVDRTTTSCPFCNHDTAYFKQIQIRSADEPSTIFYKCTKCEGQWNDR</sequence>
<keyword evidence="2 8" id="KW-0240">DNA-directed RNA polymerase</keyword>
<dbReference type="PANTHER" id="PTHR11239:SF12">
    <property type="entry name" value="DNA-DIRECTED RNA POLYMERASE III SUBUNIT RPC10"/>
    <property type="match status" value="1"/>
</dbReference>
<keyword evidence="7 8" id="KW-0539">Nucleus</keyword>
<keyword evidence="4 9" id="KW-0863">Zinc-finger</keyword>
<evidence type="ECO:0000256" key="7">
    <source>
        <dbReference type="ARBA" id="ARBA00023242"/>
    </source>
</evidence>
<keyword evidence="5" id="KW-0862">Zinc</keyword>
<dbReference type="InterPro" id="IPR012164">
    <property type="entry name" value="Rpa12/Rpb9/Rpc10/TFS"/>
</dbReference>
<dbReference type="SMART" id="SM00440">
    <property type="entry name" value="ZnF_C2C2"/>
    <property type="match status" value="1"/>
</dbReference>
<keyword evidence="13" id="KW-1185">Reference proteome</keyword>
<dbReference type="PROSITE" id="PS00466">
    <property type="entry name" value="ZF_TFIIS_1"/>
    <property type="match status" value="1"/>
</dbReference>
<name>A0ABP0VD75_9BRYO</name>
<evidence type="ECO:0000256" key="10">
    <source>
        <dbReference type="RuleBase" id="RU003474"/>
    </source>
</evidence>
<keyword evidence="6" id="KW-0805">Transcription regulation</keyword>
<proteinExistence type="inferred from homology"/>
<keyword evidence="3 10" id="KW-0479">Metal-binding</keyword>
<dbReference type="SUPFAM" id="SSF57783">
    <property type="entry name" value="Zinc beta-ribbon"/>
    <property type="match status" value="1"/>
</dbReference>
<reference evidence="12" key="1">
    <citation type="submission" date="2024-02" db="EMBL/GenBank/DDBJ databases">
        <authorList>
            <consortium name="ELIXIR-Norway"/>
            <consortium name="Elixir Norway"/>
        </authorList>
    </citation>
    <scope>NUCLEOTIDE SEQUENCE</scope>
</reference>
<dbReference type="InterPro" id="IPR034014">
    <property type="entry name" value="Zn_ribbon_RPC11_C"/>
</dbReference>
<dbReference type="PANTHER" id="PTHR11239">
    <property type="entry name" value="DNA-DIRECTED RNA POLYMERASE"/>
    <property type="match status" value="1"/>
</dbReference>
<comment type="function">
    <text evidence="8">DNA-dependent RNA polymerase catalyzes the transcription of DNA into RNA using the four ribonucleoside triphosphates as substrates.</text>
</comment>
<evidence type="ECO:0000256" key="1">
    <source>
        <dbReference type="ARBA" id="ARBA00004123"/>
    </source>
</evidence>
<dbReference type="InterPro" id="IPR001222">
    <property type="entry name" value="Znf_TFIIS"/>
</dbReference>
<keyword evidence="8 10" id="KW-0804">Transcription</keyword>
<evidence type="ECO:0000313" key="13">
    <source>
        <dbReference type="Proteomes" id="UP001497444"/>
    </source>
</evidence>
<comment type="similarity">
    <text evidence="8 10">Belongs to the archaeal rpoM/eukaryotic RPA12/RPB9/RPC11 RNA polymerase family.</text>
</comment>
<evidence type="ECO:0000313" key="12">
    <source>
        <dbReference type="EMBL" id="CAK9251876.1"/>
    </source>
</evidence>
<dbReference type="Proteomes" id="UP001497444">
    <property type="component" value="Unassembled WGS sequence"/>
</dbReference>
<evidence type="ECO:0000256" key="6">
    <source>
        <dbReference type="ARBA" id="ARBA00023015"/>
    </source>
</evidence>
<accession>A0ABP0VD75</accession>
<evidence type="ECO:0000259" key="11">
    <source>
        <dbReference type="PROSITE" id="PS51133"/>
    </source>
</evidence>
<dbReference type="InterPro" id="IPR006288">
    <property type="entry name" value="TFS"/>
</dbReference>
<evidence type="ECO:0000256" key="5">
    <source>
        <dbReference type="ARBA" id="ARBA00022833"/>
    </source>
</evidence>
<dbReference type="CDD" id="cd10509">
    <property type="entry name" value="Zn-ribbon_RPC11"/>
    <property type="match status" value="1"/>
</dbReference>
<evidence type="ECO:0000256" key="8">
    <source>
        <dbReference type="PIRNR" id="PIRNR005586"/>
    </source>
</evidence>
<evidence type="ECO:0000256" key="4">
    <source>
        <dbReference type="ARBA" id="ARBA00022771"/>
    </source>
</evidence>